<protein>
    <submittedName>
        <fullName evidence="2">Putative orphan protein</fullName>
    </submittedName>
</protein>
<dbReference type="eggNOG" id="ENOG5032Q02">
    <property type="taxonomic scope" value="Bacteria"/>
</dbReference>
<proteinExistence type="predicted"/>
<dbReference type="CDD" id="cd07821">
    <property type="entry name" value="PYR_PYL_RCAR_like"/>
    <property type="match status" value="1"/>
</dbReference>
<dbReference type="HOGENOM" id="CLU_151113_0_0_6"/>
<reference evidence="2 3" key="1">
    <citation type="submission" date="2006-02" db="EMBL/GenBank/DDBJ databases">
        <authorList>
            <person name="Moran M.A."/>
            <person name="Kjelleberg S."/>
            <person name="Egan S."/>
            <person name="Saunders N."/>
            <person name="Thomas T."/>
            <person name="Ferriera S."/>
            <person name="Johnson J."/>
            <person name="Kravitz S."/>
            <person name="Halpern A."/>
            <person name="Remington K."/>
            <person name="Beeson K."/>
            <person name="Tran B."/>
            <person name="Rogers Y.-H."/>
            <person name="Friedman R."/>
            <person name="Venter J.C."/>
        </authorList>
    </citation>
    <scope>NUCLEOTIDE SEQUENCE [LARGE SCALE GENOMIC DNA]</scope>
    <source>
        <strain evidence="2 3">D2</strain>
    </source>
</reference>
<accession>A4C4N3</accession>
<dbReference type="Proteomes" id="UP000006201">
    <property type="component" value="Unassembled WGS sequence"/>
</dbReference>
<comment type="caution">
    <text evidence="2">The sequence shown here is derived from an EMBL/GenBank/DDBJ whole genome shotgun (WGS) entry which is preliminary data.</text>
</comment>
<feature type="transmembrane region" description="Helical" evidence="1">
    <location>
        <begin position="6"/>
        <end position="26"/>
    </location>
</feature>
<name>A4C4N3_9GAMM</name>
<keyword evidence="1" id="KW-1133">Transmembrane helix</keyword>
<gene>
    <name evidence="2" type="ORF">PTD2_03061</name>
</gene>
<dbReference type="InterPro" id="IPR023393">
    <property type="entry name" value="START-like_dom_sf"/>
</dbReference>
<dbReference type="Gene3D" id="3.30.530.20">
    <property type="match status" value="1"/>
</dbReference>
<dbReference type="EMBL" id="AAOH01000001">
    <property type="protein sequence ID" value="EAR30515.1"/>
    <property type="molecule type" value="Genomic_DNA"/>
</dbReference>
<evidence type="ECO:0000313" key="3">
    <source>
        <dbReference type="Proteomes" id="UP000006201"/>
    </source>
</evidence>
<dbReference type="AlphaFoldDB" id="A4C4N3"/>
<keyword evidence="1" id="KW-0812">Transmembrane</keyword>
<organism evidence="2 3">
    <name type="scientific">Pseudoalteromonas tunicata D2</name>
    <dbReference type="NCBI Taxonomy" id="87626"/>
    <lineage>
        <taxon>Bacteria</taxon>
        <taxon>Pseudomonadati</taxon>
        <taxon>Pseudomonadota</taxon>
        <taxon>Gammaproteobacteria</taxon>
        <taxon>Alteromonadales</taxon>
        <taxon>Pseudoalteromonadaceae</taxon>
        <taxon>Pseudoalteromonas</taxon>
    </lineage>
</organism>
<keyword evidence="1" id="KW-0472">Membrane</keyword>
<dbReference type="SUPFAM" id="SSF55961">
    <property type="entry name" value="Bet v1-like"/>
    <property type="match status" value="1"/>
</dbReference>
<evidence type="ECO:0000313" key="2">
    <source>
        <dbReference type="EMBL" id="EAR30515.1"/>
    </source>
</evidence>
<keyword evidence="3" id="KW-1185">Reference proteome</keyword>
<sequence length="140" mass="16262">MQWVRMINIFITMPFACQAIVVIDTLKDHAQLGRFFNAKFKCLTSPNQEIRRQVTLRGHTFIEKIDFSDAHTIEYHIEGQGPVKNHQARIWATPLTTGCQLHYSIQCQALNWQPSWLVKLIIKHDISRALAKLRAYCDGR</sequence>
<evidence type="ECO:0000256" key="1">
    <source>
        <dbReference type="SAM" id="Phobius"/>
    </source>
</evidence>
<dbReference type="STRING" id="87626.PTD2_03061"/>